<dbReference type="InterPro" id="IPR051534">
    <property type="entry name" value="CBASS_pafABC_assoc_protein"/>
</dbReference>
<feature type="domain" description="Helix-turn-helix type 11" evidence="1">
    <location>
        <begin position="6"/>
        <end position="62"/>
    </location>
</feature>
<gene>
    <name evidence="3" type="ORF">CFK41_14070</name>
</gene>
<dbReference type="KEGG" id="bgg:CFK41_14070"/>
<dbReference type="InterPro" id="IPR026881">
    <property type="entry name" value="WYL_dom"/>
</dbReference>
<dbReference type="Pfam" id="PF08279">
    <property type="entry name" value="HTH_11"/>
    <property type="match status" value="1"/>
</dbReference>
<dbReference type="InterPro" id="IPR013196">
    <property type="entry name" value="HTH_11"/>
</dbReference>
<sequence length="233" mass="25784">MRRSERHHALLDVLRTNAERPVSVPRLAERFAVSTRTIERDLAALQSAGVPLYAEPGRRGGYAIRRDYSLPPLAFTLAEASAVTAGLSIMMGSPFAGEAQQALDKVLGAMPPDRRRRARALAGRVAAQAPETPTAPSIAQVVREVVEDRRVVEIEYLARDTEEPTRRAVEPLGLITVRGAWILVGWCRLRDAVRGFRTDRILAILATPEVPPERTPDPLIADLARWDFRGVDR</sequence>
<evidence type="ECO:0000259" key="1">
    <source>
        <dbReference type="Pfam" id="PF08279"/>
    </source>
</evidence>
<dbReference type="PROSITE" id="PS52050">
    <property type="entry name" value="WYL"/>
    <property type="match status" value="1"/>
</dbReference>
<dbReference type="OrthoDB" id="3171994at2"/>
<dbReference type="Proteomes" id="UP000217889">
    <property type="component" value="Chromosome"/>
</dbReference>
<evidence type="ECO:0000313" key="4">
    <source>
        <dbReference type="Proteomes" id="UP000217889"/>
    </source>
</evidence>
<dbReference type="InterPro" id="IPR036390">
    <property type="entry name" value="WH_DNA-bd_sf"/>
</dbReference>
<evidence type="ECO:0000259" key="2">
    <source>
        <dbReference type="Pfam" id="PF13280"/>
    </source>
</evidence>
<dbReference type="AlphaFoldDB" id="A0A291GZZ8"/>
<proteinExistence type="predicted"/>
<dbReference type="PANTHER" id="PTHR34580:SF1">
    <property type="entry name" value="PROTEIN PAFC"/>
    <property type="match status" value="1"/>
</dbReference>
<organism evidence="3 4">
    <name type="scientific">Brachybacterium ginsengisoli</name>
    <dbReference type="NCBI Taxonomy" id="1331682"/>
    <lineage>
        <taxon>Bacteria</taxon>
        <taxon>Bacillati</taxon>
        <taxon>Actinomycetota</taxon>
        <taxon>Actinomycetes</taxon>
        <taxon>Micrococcales</taxon>
        <taxon>Dermabacteraceae</taxon>
        <taxon>Brachybacterium</taxon>
    </lineage>
</organism>
<evidence type="ECO:0000313" key="3">
    <source>
        <dbReference type="EMBL" id="ATG55775.1"/>
    </source>
</evidence>
<dbReference type="InterPro" id="IPR036388">
    <property type="entry name" value="WH-like_DNA-bd_sf"/>
</dbReference>
<name>A0A291GZZ8_9MICO</name>
<feature type="domain" description="WYL" evidence="2">
    <location>
        <begin position="140"/>
        <end position="203"/>
    </location>
</feature>
<accession>A0A291GZZ8</accession>
<protein>
    <submittedName>
        <fullName evidence="3">Transcriptional regulator</fullName>
    </submittedName>
</protein>
<keyword evidence="4" id="KW-1185">Reference proteome</keyword>
<dbReference type="Gene3D" id="1.10.10.10">
    <property type="entry name" value="Winged helix-like DNA-binding domain superfamily/Winged helix DNA-binding domain"/>
    <property type="match status" value="1"/>
</dbReference>
<dbReference type="SUPFAM" id="SSF46785">
    <property type="entry name" value="Winged helix' DNA-binding domain"/>
    <property type="match status" value="1"/>
</dbReference>
<reference evidence="3 4" key="1">
    <citation type="journal article" date="2014" name="Int. J. Syst. Evol. Microbiol.">
        <title>Brachybacterium ginsengisoli sp. nov., isolated from soil of a ginseng field.</title>
        <authorList>
            <person name="Hoang V.A."/>
            <person name="Kim Y.J."/>
            <person name="Nguyen N.L."/>
            <person name="Yang D.C."/>
        </authorList>
    </citation>
    <scope>NUCLEOTIDE SEQUENCE [LARGE SCALE GENOMIC DNA]</scope>
    <source>
        <strain evidence="3 4">DCY80</strain>
    </source>
</reference>
<dbReference type="Pfam" id="PF13280">
    <property type="entry name" value="WYL"/>
    <property type="match status" value="1"/>
</dbReference>
<dbReference type="EMBL" id="CP023564">
    <property type="protein sequence ID" value="ATG55775.1"/>
    <property type="molecule type" value="Genomic_DNA"/>
</dbReference>
<dbReference type="RefSeq" id="WP_096800235.1">
    <property type="nucleotide sequence ID" value="NZ_CP023564.1"/>
</dbReference>
<dbReference type="PANTHER" id="PTHR34580">
    <property type="match status" value="1"/>
</dbReference>